<feature type="chain" id="PRO_5036456498" evidence="2">
    <location>
        <begin position="19"/>
        <end position="176"/>
    </location>
</feature>
<dbReference type="KEGG" id="aag:5565329"/>
<accession>A0A1S4F8H3</accession>
<organism evidence="3 4">
    <name type="scientific">Aedes aegypti</name>
    <name type="common">Yellowfever mosquito</name>
    <name type="synonym">Culex aegypti</name>
    <dbReference type="NCBI Taxonomy" id="7159"/>
    <lineage>
        <taxon>Eukaryota</taxon>
        <taxon>Metazoa</taxon>
        <taxon>Ecdysozoa</taxon>
        <taxon>Arthropoda</taxon>
        <taxon>Hexapoda</taxon>
        <taxon>Insecta</taxon>
        <taxon>Pterygota</taxon>
        <taxon>Neoptera</taxon>
        <taxon>Endopterygota</taxon>
        <taxon>Diptera</taxon>
        <taxon>Nematocera</taxon>
        <taxon>Culicoidea</taxon>
        <taxon>Culicidae</taxon>
        <taxon>Culicinae</taxon>
        <taxon>Aedini</taxon>
        <taxon>Aedes</taxon>
        <taxon>Stegomyia</taxon>
    </lineage>
</organism>
<reference evidence="3" key="3">
    <citation type="submission" date="2012-09" db="EMBL/GenBank/DDBJ databases">
        <authorList>
            <consortium name="VectorBase"/>
        </authorList>
    </citation>
    <scope>NUCLEOTIDE SEQUENCE</scope>
    <source>
        <strain evidence="3">Liverpool</strain>
    </source>
</reference>
<name>A0A1S4F8H3_AEDAE</name>
<dbReference type="OrthoDB" id="7728951at2759"/>
<reference evidence="3" key="2">
    <citation type="journal article" date="2007" name="Science">
        <title>Genome sequence of Aedes aegypti, a major arbovirus vector.</title>
        <authorList>
            <person name="Nene V."/>
            <person name="Wortman J.R."/>
            <person name="Lawson D."/>
            <person name="Haas B."/>
            <person name="Kodira C."/>
            <person name="Tu Z.J."/>
            <person name="Loftus B."/>
            <person name="Xi Z."/>
            <person name="Megy K."/>
            <person name="Grabherr M."/>
            <person name="Ren Q."/>
            <person name="Zdobnov E.M."/>
            <person name="Lobo N.F."/>
            <person name="Campbell K.S."/>
            <person name="Brown S.E."/>
            <person name="Bonaldo M.F."/>
            <person name="Zhu J."/>
            <person name="Sinkins S.P."/>
            <person name="Hogenkamp D.G."/>
            <person name="Amedeo P."/>
            <person name="Arensburger P."/>
            <person name="Atkinson P.W."/>
            <person name="Bidwell S."/>
            <person name="Biedler J."/>
            <person name="Birney E."/>
            <person name="Bruggner R.V."/>
            <person name="Costas J."/>
            <person name="Coy M.R."/>
            <person name="Crabtree J."/>
            <person name="Crawford M."/>
            <person name="Debruyn B."/>
            <person name="Decaprio D."/>
            <person name="Eiglmeier K."/>
            <person name="Eisenstadt E."/>
            <person name="El-Dorry H."/>
            <person name="Gelbart W.M."/>
            <person name="Gomes S.L."/>
            <person name="Hammond M."/>
            <person name="Hannick L.I."/>
            <person name="Hogan J.R."/>
            <person name="Holmes M.H."/>
            <person name="Jaffe D."/>
            <person name="Johnston J.S."/>
            <person name="Kennedy R.C."/>
            <person name="Koo H."/>
            <person name="Kravitz S."/>
            <person name="Kriventseva E.V."/>
            <person name="Kulp D."/>
            <person name="Labutti K."/>
            <person name="Lee E."/>
            <person name="Li S."/>
            <person name="Lovin D.D."/>
            <person name="Mao C."/>
            <person name="Mauceli E."/>
            <person name="Menck C.F."/>
            <person name="Miller J.R."/>
            <person name="Montgomery P."/>
            <person name="Mori A."/>
            <person name="Nascimento A.L."/>
            <person name="Naveira H.F."/>
            <person name="Nusbaum C."/>
            <person name="O'leary S."/>
            <person name="Orvis J."/>
            <person name="Pertea M."/>
            <person name="Quesneville H."/>
            <person name="Reidenbach K.R."/>
            <person name="Rogers Y.H."/>
            <person name="Roth C.W."/>
            <person name="Schneider J.R."/>
            <person name="Schatz M."/>
            <person name="Shumway M."/>
            <person name="Stanke M."/>
            <person name="Stinson E.O."/>
            <person name="Tubio J.M."/>
            <person name="Vanzee J.P."/>
            <person name="Verjovski-Almeida S."/>
            <person name="Werner D."/>
            <person name="White O."/>
            <person name="Wyder S."/>
            <person name="Zeng Q."/>
            <person name="Zhao Q."/>
            <person name="Zhao Y."/>
            <person name="Hill C.A."/>
            <person name="Raikhel A.S."/>
            <person name="Soares M.B."/>
            <person name="Knudson D.L."/>
            <person name="Lee N.H."/>
            <person name="Galagan J."/>
            <person name="Salzberg S.L."/>
            <person name="Paulsen I.T."/>
            <person name="Dimopoulos G."/>
            <person name="Collins F.H."/>
            <person name="Birren B."/>
            <person name="Fraser-Liggett C.M."/>
            <person name="Severson D.W."/>
        </authorList>
    </citation>
    <scope>NUCLEOTIDE SEQUENCE [LARGE SCALE GENOMIC DNA]</scope>
    <source>
        <strain evidence="3">Liverpool</strain>
    </source>
</reference>
<evidence type="ECO:0000256" key="1">
    <source>
        <dbReference type="ARBA" id="ARBA00022729"/>
    </source>
</evidence>
<proteinExistence type="predicted"/>
<dbReference type="SMART" id="SM00675">
    <property type="entry name" value="DM11"/>
    <property type="match status" value="1"/>
</dbReference>
<dbReference type="OMA" id="THKLDHG"/>
<sequence length="176" mass="20501">MPFVYSLTWLLLLTKITAYKISVDINEFTNCPDKEAMIDFSYLEFSINDDGIIVFNGNFTVLSDIDSPYPLYIHSKKMERGEWVETIGFKYVKNFCATLNRVDEFWYPVMKYLGKQSCPLPAGYVGKFDNFKYGELPIVLPPNFVGEWKVFVERRDVAQESNILECVLMRTTAFEF</sequence>
<dbReference type="InterPro" id="IPR036846">
    <property type="entry name" value="GM2-AP_sf"/>
</dbReference>
<dbReference type="Proteomes" id="UP000682892">
    <property type="component" value="Chromosome 2"/>
</dbReference>
<dbReference type="InterPro" id="IPR006601">
    <property type="entry name" value="Uncharacterised_DM11_DROME"/>
</dbReference>
<evidence type="ECO:0000313" key="4">
    <source>
        <dbReference type="Proteomes" id="UP000682892"/>
    </source>
</evidence>
<feature type="signal peptide" evidence="2">
    <location>
        <begin position="1"/>
        <end position="18"/>
    </location>
</feature>
<dbReference type="HOGENOM" id="CLU_1483397_0_0_1"/>
<reference evidence="3" key="1">
    <citation type="submission" date="2005-10" db="EMBL/GenBank/DDBJ databases">
        <authorList>
            <person name="Loftus B.J."/>
            <person name="Nene V.M."/>
            <person name="Hannick L.I."/>
            <person name="Bidwell S."/>
            <person name="Haas B."/>
            <person name="Amedeo P."/>
            <person name="Orvis J."/>
            <person name="Wortman J.R."/>
            <person name="White O.R."/>
            <person name="Salzberg S."/>
            <person name="Shumway M."/>
            <person name="Koo H."/>
            <person name="Zhao Y."/>
            <person name="Holmes M."/>
            <person name="Miller J."/>
            <person name="Schatz M."/>
            <person name="Pop M."/>
            <person name="Pai G."/>
            <person name="Utterback T."/>
            <person name="Rogers Y.-H."/>
            <person name="Kravitz S."/>
            <person name="Fraser C.M."/>
        </authorList>
    </citation>
    <scope>NUCLEOTIDE SEQUENCE</scope>
    <source>
        <strain evidence="3">Liverpool</strain>
    </source>
</reference>
<keyword evidence="1 2" id="KW-0732">Signal</keyword>
<evidence type="ECO:0000313" key="3">
    <source>
        <dbReference type="EMBL" id="EAT43874.1"/>
    </source>
</evidence>
<dbReference type="EMBL" id="CH477313">
    <property type="protein sequence ID" value="EAT43874.1"/>
    <property type="molecule type" value="Genomic_DNA"/>
</dbReference>
<protein>
    <submittedName>
        <fullName evidence="3">AAEL004735-PA</fullName>
    </submittedName>
</protein>
<gene>
    <name evidence="3" type="ORF">AaeL_AAEL004735</name>
</gene>
<dbReference type="Gene3D" id="2.70.220.10">
    <property type="entry name" value="Ganglioside GM2 activator"/>
    <property type="match status" value="1"/>
</dbReference>
<dbReference type="AlphaFoldDB" id="A0A1S4F8H3"/>
<evidence type="ECO:0000256" key="2">
    <source>
        <dbReference type="SAM" id="SignalP"/>
    </source>
</evidence>